<feature type="binding site" evidence="8">
    <location>
        <position position="242"/>
    </location>
    <ligand>
        <name>GTP</name>
        <dbReference type="ChEBI" id="CHEBI:37565"/>
    </ligand>
</feature>
<keyword evidence="1 8" id="KW-0963">Cytoplasm</keyword>
<feature type="binding site" evidence="8">
    <location>
        <position position="271"/>
    </location>
    <ligand>
        <name>Mg(2+)</name>
        <dbReference type="ChEBI" id="CHEBI:18420"/>
    </ligand>
</feature>
<proteinExistence type="inferred from homology"/>
<dbReference type="EC" id="2.7.7.77" evidence="8"/>
<comment type="cofactor">
    <cofactor evidence="8">
        <name>Mg(2+)</name>
        <dbReference type="ChEBI" id="CHEBI:18420"/>
    </cofactor>
</comment>
<dbReference type="RefSeq" id="WP_126384990.1">
    <property type="nucleotide sequence ID" value="NZ_CP041698.1"/>
</dbReference>
<dbReference type="SUPFAM" id="SSF52540">
    <property type="entry name" value="P-loop containing nucleoside triphosphate hydrolases"/>
    <property type="match status" value="1"/>
</dbReference>
<dbReference type="Gene3D" id="3.90.550.10">
    <property type="entry name" value="Spore Coat Polysaccharide Biosynthesis Protein SpsA, Chain A"/>
    <property type="match status" value="1"/>
</dbReference>
<sequence>MNTMLFHPFELAFSGWSGSGKTTLVTALIRILSERLSVGYYKHGCHRFDIDRKGKDSELATSAGAHTVMISDPEKTALIAGPKEETLERQAFLDCDILLVEGLKELPLPKIIMVDAGQTILDYVADGSLTNIVAFVFPDSPGSSPIPGIPVFNRNDAPAIADFIVGHLIQRAAEKVPLSAIVAAGGRSSRMGTDKALLRYHDSNQLVHTAELLKPFCSEVLISCRDDQARQYAEFGIPILTDSYLDIGPLGGLLSAQKHNPDSAWIMLACDLPFLDGVTVQQLIDERNPFRFATALCSPESGRPEPMAACYEPKSRTRLLLRHAAAINSPASFLETSRITRLQAISAEATLNINTPEERDRTWSPLGRTKDPTS</sequence>
<dbReference type="SUPFAM" id="SSF53448">
    <property type="entry name" value="Nucleotide-diphospho-sugar transferases"/>
    <property type="match status" value="1"/>
</dbReference>
<organism evidence="11 12">
    <name type="scientific">Chlorobium phaeovibrioides</name>
    <dbReference type="NCBI Taxonomy" id="1094"/>
    <lineage>
        <taxon>Bacteria</taxon>
        <taxon>Pseudomonadati</taxon>
        <taxon>Chlorobiota</taxon>
        <taxon>Chlorobiia</taxon>
        <taxon>Chlorobiales</taxon>
        <taxon>Chlorobiaceae</taxon>
        <taxon>Chlorobium/Pelodictyon group</taxon>
        <taxon>Chlorobium</taxon>
    </lineage>
</organism>
<dbReference type="EMBL" id="RXYK01000014">
    <property type="protein sequence ID" value="RTY36265.1"/>
    <property type="molecule type" value="Genomic_DNA"/>
</dbReference>
<dbReference type="Proteomes" id="UP000279908">
    <property type="component" value="Unassembled WGS sequence"/>
</dbReference>
<evidence type="ECO:0000256" key="3">
    <source>
        <dbReference type="ARBA" id="ARBA00022723"/>
    </source>
</evidence>
<evidence type="ECO:0000256" key="6">
    <source>
        <dbReference type="ARBA" id="ARBA00023134"/>
    </source>
</evidence>
<dbReference type="InterPro" id="IPR004435">
    <property type="entry name" value="MobB_dom"/>
</dbReference>
<keyword evidence="2 8" id="KW-0808">Transferase</keyword>
<evidence type="ECO:0000256" key="2">
    <source>
        <dbReference type="ARBA" id="ARBA00022679"/>
    </source>
</evidence>
<dbReference type="PANTHER" id="PTHR19136">
    <property type="entry name" value="MOLYBDENUM COFACTOR GUANYLYLTRANSFERASE"/>
    <property type="match status" value="1"/>
</dbReference>
<feature type="binding site" evidence="8">
    <location>
        <position position="271"/>
    </location>
    <ligand>
        <name>GTP</name>
        <dbReference type="ChEBI" id="CHEBI:37565"/>
    </ligand>
</feature>
<keyword evidence="7 8" id="KW-0501">Molybdenum cofactor biosynthesis</keyword>
<dbReference type="GO" id="GO:0006777">
    <property type="term" value="P:Mo-molybdopterin cofactor biosynthetic process"/>
    <property type="evidence" value="ECO:0007669"/>
    <property type="project" value="UniProtKB-KW"/>
</dbReference>
<evidence type="ECO:0000313" key="11">
    <source>
        <dbReference type="EMBL" id="RTY36265.1"/>
    </source>
</evidence>
<dbReference type="CDD" id="cd02503">
    <property type="entry name" value="MobA"/>
    <property type="match status" value="1"/>
</dbReference>
<evidence type="ECO:0000256" key="5">
    <source>
        <dbReference type="ARBA" id="ARBA00022842"/>
    </source>
</evidence>
<comment type="caution">
    <text evidence="8">Lacks conserved residue(s) required for the propagation of feature annotation.</text>
</comment>
<dbReference type="InterPro" id="IPR027417">
    <property type="entry name" value="P-loop_NTPase"/>
</dbReference>
<reference evidence="11 12" key="1">
    <citation type="submission" date="2018-12" db="EMBL/GenBank/DDBJ databases">
        <authorList>
            <person name="Lunina O.N."/>
            <person name="Grouzdev D.S."/>
            <person name="Gorlenko V.M."/>
            <person name="Savvichev A.S."/>
        </authorList>
    </citation>
    <scope>NUCLEOTIDE SEQUENCE [LARGE SCALE GENOMIC DNA]</scope>
    <source>
        <strain evidence="11 12">BrKhr-17</strain>
    </source>
</reference>
<dbReference type="GO" id="GO:0046872">
    <property type="term" value="F:metal ion binding"/>
    <property type="evidence" value="ECO:0007669"/>
    <property type="project" value="UniProtKB-KW"/>
</dbReference>
<feature type="domain" description="MobA-like NTP transferase" evidence="10">
    <location>
        <begin position="180"/>
        <end position="320"/>
    </location>
</feature>
<keyword evidence="11" id="KW-0548">Nucleotidyltransferase</keyword>
<comment type="similarity">
    <text evidence="8">Belongs to the MobA family.</text>
</comment>
<dbReference type="HAMAP" id="MF_00316">
    <property type="entry name" value="MobA"/>
    <property type="match status" value="1"/>
</dbReference>
<comment type="caution">
    <text evidence="11">The sequence shown here is derived from an EMBL/GenBank/DDBJ whole genome shotgun (WGS) entry which is preliminary data.</text>
</comment>
<evidence type="ECO:0000256" key="1">
    <source>
        <dbReference type="ARBA" id="ARBA00022490"/>
    </source>
</evidence>
<dbReference type="InterPro" id="IPR029044">
    <property type="entry name" value="Nucleotide-diphossugar_trans"/>
</dbReference>
<gene>
    <name evidence="11" type="primary">mobB</name>
    <name evidence="8" type="synonym">mobA</name>
    <name evidence="11" type="ORF">EKD02_08405</name>
</gene>
<keyword evidence="3 8" id="KW-0479">Metal-binding</keyword>
<name>A0A3S0N9D5_CHLPH</name>
<dbReference type="GO" id="GO:0005525">
    <property type="term" value="F:GTP binding"/>
    <property type="evidence" value="ECO:0007669"/>
    <property type="project" value="UniProtKB-UniRule"/>
</dbReference>
<evidence type="ECO:0000313" key="12">
    <source>
        <dbReference type="Proteomes" id="UP000279908"/>
    </source>
</evidence>
<dbReference type="GO" id="GO:0061603">
    <property type="term" value="F:molybdenum cofactor guanylyltransferase activity"/>
    <property type="evidence" value="ECO:0007669"/>
    <property type="project" value="UniProtKB-EC"/>
</dbReference>
<comment type="function">
    <text evidence="8">Transfers a GMP moiety from GTP to Mo-molybdopterin (Mo-MPT) cofactor (Moco or molybdenum cofactor) to form Mo-molybdopterin guanine dinucleotide (Mo-MGD) cofactor.</text>
</comment>
<comment type="domain">
    <text evidence="8">The N-terminal domain determines nucleotide recognition and specific binding, while the C-terminal domain determines the specific binding to the target protein.</text>
</comment>
<dbReference type="CDD" id="cd03116">
    <property type="entry name" value="MobB"/>
    <property type="match status" value="1"/>
</dbReference>
<evidence type="ECO:0000259" key="9">
    <source>
        <dbReference type="Pfam" id="PF03205"/>
    </source>
</evidence>
<accession>A0A3S0N9D5</accession>
<feature type="binding site" evidence="8">
    <location>
        <position position="195"/>
    </location>
    <ligand>
        <name>GTP</name>
        <dbReference type="ChEBI" id="CHEBI:37565"/>
    </ligand>
</feature>
<dbReference type="NCBIfam" id="NF011059">
    <property type="entry name" value="PRK14490.1"/>
    <property type="match status" value="1"/>
</dbReference>
<dbReference type="Pfam" id="PF03205">
    <property type="entry name" value="MobB"/>
    <property type="match status" value="1"/>
</dbReference>
<dbReference type="PANTHER" id="PTHR19136:SF81">
    <property type="entry name" value="MOLYBDENUM COFACTOR GUANYLYLTRANSFERASE"/>
    <property type="match status" value="1"/>
</dbReference>
<protein>
    <recommendedName>
        <fullName evidence="8">Probable molybdenum cofactor guanylyltransferase</fullName>
        <shortName evidence="8">MoCo guanylyltransferase</shortName>
        <ecNumber evidence="8">2.7.7.77</ecNumber>
    </recommendedName>
    <alternativeName>
        <fullName evidence="8">GTP:molybdopterin guanylyltransferase</fullName>
    </alternativeName>
    <alternativeName>
        <fullName evidence="8">Mo-MPT guanylyltransferase</fullName>
    </alternativeName>
    <alternativeName>
        <fullName evidence="8">Molybdopterin guanylyltransferase</fullName>
    </alternativeName>
    <alternativeName>
        <fullName evidence="8">Molybdopterin-guanine dinucleotide synthase</fullName>
        <shortName evidence="8">MGD synthase</shortName>
    </alternativeName>
</protein>
<keyword evidence="6 8" id="KW-0342">GTP-binding</keyword>
<dbReference type="AlphaFoldDB" id="A0A3S0N9D5"/>
<dbReference type="Gene3D" id="3.40.50.300">
    <property type="entry name" value="P-loop containing nucleotide triphosphate hydrolases"/>
    <property type="match status" value="1"/>
</dbReference>
<feature type="domain" description="Molybdopterin-guanine dinucleotide biosynthesis protein B (MobB)" evidence="9">
    <location>
        <begin position="11"/>
        <end position="118"/>
    </location>
</feature>
<evidence type="ECO:0000256" key="8">
    <source>
        <dbReference type="HAMAP-Rule" id="MF_00316"/>
    </source>
</evidence>
<evidence type="ECO:0000256" key="7">
    <source>
        <dbReference type="ARBA" id="ARBA00023150"/>
    </source>
</evidence>
<comment type="catalytic activity">
    <reaction evidence="8">
        <text>Mo-molybdopterin + GTP + H(+) = Mo-molybdopterin guanine dinucleotide + diphosphate</text>
        <dbReference type="Rhea" id="RHEA:34243"/>
        <dbReference type="ChEBI" id="CHEBI:15378"/>
        <dbReference type="ChEBI" id="CHEBI:33019"/>
        <dbReference type="ChEBI" id="CHEBI:37565"/>
        <dbReference type="ChEBI" id="CHEBI:71302"/>
        <dbReference type="ChEBI" id="CHEBI:71310"/>
        <dbReference type="EC" id="2.7.7.77"/>
    </reaction>
</comment>
<evidence type="ECO:0000256" key="4">
    <source>
        <dbReference type="ARBA" id="ARBA00022741"/>
    </source>
</evidence>
<keyword evidence="5 8" id="KW-0460">Magnesium</keyword>
<dbReference type="GO" id="GO:0005737">
    <property type="term" value="C:cytoplasm"/>
    <property type="evidence" value="ECO:0007669"/>
    <property type="project" value="UniProtKB-SubCell"/>
</dbReference>
<keyword evidence="4 8" id="KW-0547">Nucleotide-binding</keyword>
<evidence type="ECO:0000259" key="10">
    <source>
        <dbReference type="Pfam" id="PF12804"/>
    </source>
</evidence>
<comment type="subcellular location">
    <subcellularLocation>
        <location evidence="8">Cytoplasm</location>
    </subcellularLocation>
</comment>
<dbReference type="NCBIfam" id="TIGR00176">
    <property type="entry name" value="mobB"/>
    <property type="match status" value="1"/>
</dbReference>
<dbReference type="InterPro" id="IPR013482">
    <property type="entry name" value="Molybde_CF_guanTrfase"/>
</dbReference>
<dbReference type="InterPro" id="IPR025877">
    <property type="entry name" value="MobA-like_NTP_Trfase"/>
</dbReference>
<dbReference type="Pfam" id="PF12804">
    <property type="entry name" value="NTP_transf_3"/>
    <property type="match status" value="1"/>
</dbReference>